<feature type="domain" description="C2H2-type" evidence="7">
    <location>
        <begin position="570"/>
        <end position="597"/>
    </location>
</feature>
<evidence type="ECO:0000256" key="2">
    <source>
        <dbReference type="ARBA" id="ARBA00022737"/>
    </source>
</evidence>
<dbReference type="PANTHER" id="PTHR24379:SF121">
    <property type="entry name" value="C2H2-TYPE DOMAIN-CONTAINING PROTEIN"/>
    <property type="match status" value="1"/>
</dbReference>
<feature type="domain" description="C2H2-type" evidence="7">
    <location>
        <begin position="418"/>
        <end position="445"/>
    </location>
</feature>
<evidence type="ECO:0000256" key="6">
    <source>
        <dbReference type="SAM" id="MobiDB-lite"/>
    </source>
</evidence>
<dbReference type="PROSITE" id="PS00028">
    <property type="entry name" value="ZINC_FINGER_C2H2_1"/>
    <property type="match status" value="13"/>
</dbReference>
<gene>
    <name evidence="8" type="primary">Acey_s0568.g44</name>
    <name evidence="8" type="synonym">Acey-C09F5.3</name>
    <name evidence="8" type="ORF">Y032_0568g44</name>
</gene>
<dbReference type="OrthoDB" id="10014897at2759"/>
<organism evidence="8 9">
    <name type="scientific">Ancylostoma ceylanicum</name>
    <dbReference type="NCBI Taxonomy" id="53326"/>
    <lineage>
        <taxon>Eukaryota</taxon>
        <taxon>Metazoa</taxon>
        <taxon>Ecdysozoa</taxon>
        <taxon>Nematoda</taxon>
        <taxon>Chromadorea</taxon>
        <taxon>Rhabditida</taxon>
        <taxon>Rhabditina</taxon>
        <taxon>Rhabditomorpha</taxon>
        <taxon>Strongyloidea</taxon>
        <taxon>Ancylostomatidae</taxon>
        <taxon>Ancylostomatinae</taxon>
        <taxon>Ancylostoma</taxon>
    </lineage>
</organism>
<dbReference type="PROSITE" id="PS50157">
    <property type="entry name" value="ZINC_FINGER_C2H2_2"/>
    <property type="match status" value="6"/>
</dbReference>
<dbReference type="GO" id="GO:0000981">
    <property type="term" value="F:DNA-binding transcription factor activity, RNA polymerase II-specific"/>
    <property type="evidence" value="ECO:0007669"/>
    <property type="project" value="TreeGrafter"/>
</dbReference>
<keyword evidence="4" id="KW-0862">Zinc</keyword>
<sequence length="605" mass="67954">MARPPQSTELPGDHPAGTSANTASHSSCFARTADFSRSSALKPRTTDLIDYLHFFTSDRVMSRRKQLKPQPVKDDVLQASQTDADENKIAAKRRKVLPEFCPVKTEPCDDDVKSVTSNYELKLDCQFCGALFESISDLQTHTLRDHLPMPVPSLECQHCCAVLPSFAAFVLHMRGHLSDRDDSRCPRCPLSFSDAQARLAHVISHFEIRKPLRFCAECGVSFGDSLSLGQHFTEQHLKLQHLCTVCGQNCETQKEFLEHALSHSNEVTSLECASCRVAFDSRELLAMHVQLVHDREQPFEKAESAPAMLRNGAILSPNMQKEIRILHCSVCDEKCYGEDALDEHRLFSHCKVPRSDACAVCQAPLRTAEDFEKHTRMHTADLYMHCAVCRQSIRSETQLALHCQFHMERRSDAEDGEQTCGICGKVLVNRHQLNVHLMEHDDRRCCPHCLRPFALAQHLLSHISEEHEEDQPLHACEICDESFRFAIQLENHVLNHAAVTKNGSQSGSPPPNDLFPCQQCSMVFSSPAALLSHSRSHNESQRRCPLCGLSFNTASRFENHVRKHASTTNCICQICGDGFASRDVLDLHMQVHKGNLELGAHNLLS</sequence>
<feature type="region of interest" description="Disordered" evidence="6">
    <location>
        <begin position="1"/>
        <end position="24"/>
    </location>
</feature>
<feature type="domain" description="C2H2-type" evidence="7">
    <location>
        <begin position="444"/>
        <end position="472"/>
    </location>
</feature>
<feature type="domain" description="C2H2-type" evidence="7">
    <location>
        <begin position="515"/>
        <end position="542"/>
    </location>
</feature>
<dbReference type="SUPFAM" id="SSF57667">
    <property type="entry name" value="beta-beta-alpha zinc fingers"/>
    <property type="match status" value="2"/>
</dbReference>
<evidence type="ECO:0000256" key="4">
    <source>
        <dbReference type="ARBA" id="ARBA00022833"/>
    </source>
</evidence>
<dbReference type="GO" id="GO:0005634">
    <property type="term" value="C:nucleus"/>
    <property type="evidence" value="ECO:0007669"/>
    <property type="project" value="TreeGrafter"/>
</dbReference>
<keyword evidence="3 5" id="KW-0863">Zinc-finger</keyword>
<dbReference type="EMBL" id="JARK01000168">
    <property type="protein sequence ID" value="EYC41453.1"/>
    <property type="molecule type" value="Genomic_DNA"/>
</dbReference>
<accession>A0A016WR02</accession>
<evidence type="ECO:0000313" key="9">
    <source>
        <dbReference type="Proteomes" id="UP000024635"/>
    </source>
</evidence>
<dbReference type="AlphaFoldDB" id="A0A016WR02"/>
<keyword evidence="9" id="KW-1185">Reference proteome</keyword>
<keyword evidence="1" id="KW-0479">Metal-binding</keyword>
<dbReference type="GO" id="GO:0000977">
    <property type="term" value="F:RNA polymerase II transcription regulatory region sequence-specific DNA binding"/>
    <property type="evidence" value="ECO:0007669"/>
    <property type="project" value="TreeGrafter"/>
</dbReference>
<dbReference type="Proteomes" id="UP000024635">
    <property type="component" value="Unassembled WGS sequence"/>
</dbReference>
<dbReference type="Gene3D" id="3.30.160.60">
    <property type="entry name" value="Classic Zinc Finger"/>
    <property type="match status" value="5"/>
</dbReference>
<dbReference type="PANTHER" id="PTHR24379">
    <property type="entry name" value="KRAB AND ZINC FINGER DOMAIN-CONTAINING"/>
    <property type="match status" value="1"/>
</dbReference>
<reference evidence="9" key="1">
    <citation type="journal article" date="2015" name="Nat. Genet.">
        <title>The genome and transcriptome of the zoonotic hookworm Ancylostoma ceylanicum identify infection-specific gene families.</title>
        <authorList>
            <person name="Schwarz E.M."/>
            <person name="Hu Y."/>
            <person name="Antoshechkin I."/>
            <person name="Miller M.M."/>
            <person name="Sternberg P.W."/>
            <person name="Aroian R.V."/>
        </authorList>
    </citation>
    <scope>NUCLEOTIDE SEQUENCE</scope>
    <source>
        <strain evidence="9">HY135</strain>
    </source>
</reference>
<dbReference type="SMART" id="SM00355">
    <property type="entry name" value="ZnF_C2H2"/>
    <property type="match status" value="15"/>
</dbReference>
<protein>
    <recommendedName>
        <fullName evidence="7">C2H2-type domain-containing protein</fullName>
    </recommendedName>
</protein>
<proteinExistence type="predicted"/>
<dbReference type="STRING" id="53326.A0A016WR02"/>
<feature type="domain" description="C2H2-type" evidence="7">
    <location>
        <begin position="542"/>
        <end position="569"/>
    </location>
</feature>
<dbReference type="GO" id="GO:0008270">
    <property type="term" value="F:zinc ion binding"/>
    <property type="evidence" value="ECO:0007669"/>
    <property type="project" value="UniProtKB-KW"/>
</dbReference>
<comment type="caution">
    <text evidence="8">The sequence shown here is derived from an EMBL/GenBank/DDBJ whole genome shotgun (WGS) entry which is preliminary data.</text>
</comment>
<dbReference type="Pfam" id="PF00096">
    <property type="entry name" value="zf-C2H2"/>
    <property type="match status" value="3"/>
</dbReference>
<evidence type="ECO:0000256" key="5">
    <source>
        <dbReference type="PROSITE-ProRule" id="PRU00042"/>
    </source>
</evidence>
<keyword evidence="2" id="KW-0677">Repeat</keyword>
<dbReference type="InterPro" id="IPR013087">
    <property type="entry name" value="Znf_C2H2_type"/>
</dbReference>
<evidence type="ECO:0000313" key="8">
    <source>
        <dbReference type="EMBL" id="EYC41453.1"/>
    </source>
</evidence>
<evidence type="ECO:0000259" key="7">
    <source>
        <dbReference type="PROSITE" id="PS50157"/>
    </source>
</evidence>
<name>A0A016WR02_9BILA</name>
<evidence type="ECO:0000256" key="1">
    <source>
        <dbReference type="ARBA" id="ARBA00022723"/>
    </source>
</evidence>
<dbReference type="InterPro" id="IPR036236">
    <property type="entry name" value="Znf_C2H2_sf"/>
</dbReference>
<feature type="domain" description="C2H2-type" evidence="7">
    <location>
        <begin position="270"/>
        <end position="298"/>
    </location>
</feature>
<evidence type="ECO:0000256" key="3">
    <source>
        <dbReference type="ARBA" id="ARBA00022771"/>
    </source>
</evidence>